<dbReference type="Proteomes" id="UP001196068">
    <property type="component" value="Unassembled WGS sequence"/>
</dbReference>
<reference evidence="2" key="1">
    <citation type="submission" date="2020-01" db="EMBL/GenBank/DDBJ databases">
        <authorList>
            <person name="Rat A."/>
        </authorList>
    </citation>
    <scope>NUCLEOTIDE SEQUENCE</scope>
    <source>
        <strain evidence="2">LMG 28251</strain>
    </source>
</reference>
<comment type="caution">
    <text evidence="2">The sequence shown here is derived from an EMBL/GenBank/DDBJ whole genome shotgun (WGS) entry which is preliminary data.</text>
</comment>
<feature type="chain" id="PRO_5042296740" evidence="1">
    <location>
        <begin position="21"/>
        <end position="135"/>
    </location>
</feature>
<name>A0AAF1KQY8_9PROT</name>
<sequence length="135" mass="14354">MKTILLGLVGLAAFIGIAAATAPPVDCADPVLHSVSPDARHSLAICRGQRLVAMPGQSGDAPGHAVLRDATGRIEGVVAIEAINAVGHAPRWEEAAVDLPLIARIGYARGTTMLDDGFWRLRAWLRAVPRDEEFR</sequence>
<accession>A0AAF1KQY8</accession>
<evidence type="ECO:0000313" key="2">
    <source>
        <dbReference type="EMBL" id="MBR0653697.1"/>
    </source>
</evidence>
<proteinExistence type="predicted"/>
<dbReference type="AlphaFoldDB" id="A0AAF1KQY8"/>
<organism evidence="2 3">
    <name type="scientific">Plastoroseomonas arctica</name>
    <dbReference type="NCBI Taxonomy" id="1509237"/>
    <lineage>
        <taxon>Bacteria</taxon>
        <taxon>Pseudomonadati</taxon>
        <taxon>Pseudomonadota</taxon>
        <taxon>Alphaproteobacteria</taxon>
        <taxon>Acetobacterales</taxon>
        <taxon>Acetobacteraceae</taxon>
        <taxon>Plastoroseomonas</taxon>
    </lineage>
</organism>
<reference evidence="2" key="2">
    <citation type="journal article" date="2021" name="Syst. Appl. Microbiol.">
        <title>Roseomonas hellenica sp. nov., isolated from roots of wild-growing Alkanna tinctoria.</title>
        <authorList>
            <person name="Rat A."/>
            <person name="Naranjo H.D."/>
            <person name="Lebbe L."/>
            <person name="Cnockaert M."/>
            <person name="Krigas N."/>
            <person name="Grigoriadou K."/>
            <person name="Maloupa E."/>
            <person name="Willems A."/>
        </authorList>
    </citation>
    <scope>NUCLEOTIDE SEQUENCE</scope>
    <source>
        <strain evidence="2">LMG 28251</strain>
    </source>
</reference>
<dbReference type="EMBL" id="JAAEDH010000001">
    <property type="protein sequence ID" value="MBR0653697.1"/>
    <property type="molecule type" value="Genomic_DNA"/>
</dbReference>
<dbReference type="RefSeq" id="WP_211872388.1">
    <property type="nucleotide sequence ID" value="NZ_JAAEDH010000001.1"/>
</dbReference>
<feature type="signal peptide" evidence="1">
    <location>
        <begin position="1"/>
        <end position="20"/>
    </location>
</feature>
<protein>
    <submittedName>
        <fullName evidence="2">Uncharacterized protein</fullName>
    </submittedName>
</protein>
<evidence type="ECO:0000256" key="1">
    <source>
        <dbReference type="SAM" id="SignalP"/>
    </source>
</evidence>
<keyword evidence="1" id="KW-0732">Signal</keyword>
<evidence type="ECO:0000313" key="3">
    <source>
        <dbReference type="Proteomes" id="UP001196068"/>
    </source>
</evidence>
<keyword evidence="3" id="KW-1185">Reference proteome</keyword>
<gene>
    <name evidence="2" type="ORF">GXW79_01255</name>
</gene>